<dbReference type="Proteomes" id="UP001500171">
    <property type="component" value="Unassembled WGS sequence"/>
</dbReference>
<comment type="subcellular location">
    <subcellularLocation>
        <location evidence="1">Cell membrane</location>
        <topology evidence="1">Multi-pass membrane protein</topology>
    </subcellularLocation>
</comment>
<dbReference type="PANTHER" id="PTHR33884">
    <property type="entry name" value="UPF0410 PROTEIN YMGE"/>
    <property type="match status" value="1"/>
</dbReference>
<reference evidence="9" key="1">
    <citation type="journal article" date="2019" name="Int. J. Syst. Evol. Microbiol.">
        <title>The Global Catalogue of Microorganisms (GCM) 10K type strain sequencing project: providing services to taxonomists for standard genome sequencing and annotation.</title>
        <authorList>
            <consortium name="The Broad Institute Genomics Platform"/>
            <consortium name="The Broad Institute Genome Sequencing Center for Infectious Disease"/>
            <person name="Wu L."/>
            <person name="Ma J."/>
        </authorList>
    </citation>
    <scope>NUCLEOTIDE SEQUENCE [LARGE SCALE GENOMIC DNA]</scope>
    <source>
        <strain evidence="9">JCM 18050</strain>
    </source>
</reference>
<keyword evidence="4 7" id="KW-0812">Transmembrane</keyword>
<evidence type="ECO:0000313" key="8">
    <source>
        <dbReference type="EMBL" id="GAA5110503.1"/>
    </source>
</evidence>
<evidence type="ECO:0000256" key="6">
    <source>
        <dbReference type="ARBA" id="ARBA00023136"/>
    </source>
</evidence>
<evidence type="ECO:0000256" key="3">
    <source>
        <dbReference type="ARBA" id="ARBA00022475"/>
    </source>
</evidence>
<protein>
    <submittedName>
        <fullName evidence="8">GlsB/YeaQ/YmgE family stress response membrane protein</fullName>
    </submittedName>
</protein>
<proteinExistence type="inferred from homology"/>
<accession>A0ABP9N6F6</accession>
<name>A0ABP9N6F6_9GAMM</name>
<comment type="caution">
    <text evidence="8">The sequence shown here is derived from an EMBL/GenBank/DDBJ whole genome shotgun (WGS) entry which is preliminary data.</text>
</comment>
<comment type="similarity">
    <text evidence="2">Belongs to the UPF0410 family.</text>
</comment>
<evidence type="ECO:0000256" key="7">
    <source>
        <dbReference type="SAM" id="Phobius"/>
    </source>
</evidence>
<evidence type="ECO:0000256" key="5">
    <source>
        <dbReference type="ARBA" id="ARBA00022989"/>
    </source>
</evidence>
<dbReference type="PANTHER" id="PTHR33884:SF4">
    <property type="entry name" value="UPF0410 PROTEIN YEAQ"/>
    <property type="match status" value="1"/>
</dbReference>
<keyword evidence="9" id="KW-1185">Reference proteome</keyword>
<dbReference type="EMBL" id="BAABHY010000001">
    <property type="protein sequence ID" value="GAA5110503.1"/>
    <property type="molecule type" value="Genomic_DNA"/>
</dbReference>
<evidence type="ECO:0000313" key="9">
    <source>
        <dbReference type="Proteomes" id="UP001500171"/>
    </source>
</evidence>
<feature type="transmembrane region" description="Helical" evidence="7">
    <location>
        <begin position="58"/>
        <end position="77"/>
    </location>
</feature>
<evidence type="ECO:0000256" key="1">
    <source>
        <dbReference type="ARBA" id="ARBA00004651"/>
    </source>
</evidence>
<dbReference type="InterPro" id="IPR007341">
    <property type="entry name" value="Transgly_assoc"/>
</dbReference>
<feature type="transmembrane region" description="Helical" evidence="7">
    <location>
        <begin position="6"/>
        <end position="21"/>
    </location>
</feature>
<organism evidence="8 9">
    <name type="scientific">Orbus sasakiae</name>
    <dbReference type="NCBI Taxonomy" id="1078475"/>
    <lineage>
        <taxon>Bacteria</taxon>
        <taxon>Pseudomonadati</taxon>
        <taxon>Pseudomonadota</taxon>
        <taxon>Gammaproteobacteria</taxon>
        <taxon>Orbales</taxon>
        <taxon>Orbaceae</taxon>
        <taxon>Orbus</taxon>
    </lineage>
</organism>
<gene>
    <name evidence="8" type="ORF">GCM10023211_15030</name>
</gene>
<feature type="transmembrane region" description="Helical" evidence="7">
    <location>
        <begin position="28"/>
        <end position="52"/>
    </location>
</feature>
<keyword evidence="3" id="KW-1003">Cell membrane</keyword>
<dbReference type="Pfam" id="PF04226">
    <property type="entry name" value="Transgly_assoc"/>
    <property type="match status" value="1"/>
</dbReference>
<keyword evidence="6 7" id="KW-0472">Membrane</keyword>
<evidence type="ECO:0000256" key="2">
    <source>
        <dbReference type="ARBA" id="ARBA00011006"/>
    </source>
</evidence>
<evidence type="ECO:0000256" key="4">
    <source>
        <dbReference type="ARBA" id="ARBA00022692"/>
    </source>
</evidence>
<dbReference type="RefSeq" id="WP_345490501.1">
    <property type="nucleotide sequence ID" value="NZ_BAABHY010000001.1"/>
</dbReference>
<sequence>MGILSWIILGLIAGWLAKFIMPMRNVGLIMTIILGIVGAVVGGYISTFFGWGGSVTGFNLYSLIVAVLGSLLVIFIYRQIKK</sequence>
<keyword evidence="5 7" id="KW-1133">Transmembrane helix</keyword>